<dbReference type="InterPro" id="IPR037185">
    <property type="entry name" value="EmrE-like"/>
</dbReference>
<dbReference type="Pfam" id="PF00892">
    <property type="entry name" value="EamA"/>
    <property type="match status" value="2"/>
</dbReference>
<feature type="transmembrane region" description="Helical" evidence="3">
    <location>
        <begin position="243"/>
        <end position="261"/>
    </location>
</feature>
<dbReference type="EMBL" id="JAGGKP010000001">
    <property type="protein sequence ID" value="MBP1936215.1"/>
    <property type="molecule type" value="Genomic_DNA"/>
</dbReference>
<dbReference type="RefSeq" id="WP_209846161.1">
    <property type="nucleotide sequence ID" value="NZ_CBCRVE010000002.1"/>
</dbReference>
<feature type="domain" description="EamA" evidence="4">
    <location>
        <begin position="150"/>
        <end position="283"/>
    </location>
</feature>
<feature type="transmembrane region" description="Helical" evidence="3">
    <location>
        <begin position="273"/>
        <end position="295"/>
    </location>
</feature>
<accession>A0ABS4H125</accession>
<evidence type="ECO:0000256" key="1">
    <source>
        <dbReference type="ARBA" id="ARBA00004127"/>
    </source>
</evidence>
<dbReference type="InterPro" id="IPR000620">
    <property type="entry name" value="EamA_dom"/>
</dbReference>
<proteinExistence type="inferred from homology"/>
<name>A0ABS4H125_9BACL</name>
<keyword evidence="3" id="KW-1133">Transmembrane helix</keyword>
<feature type="transmembrane region" description="Helical" evidence="3">
    <location>
        <begin position="7"/>
        <end position="27"/>
    </location>
</feature>
<keyword evidence="6" id="KW-1185">Reference proteome</keyword>
<evidence type="ECO:0000256" key="3">
    <source>
        <dbReference type="SAM" id="Phobius"/>
    </source>
</evidence>
<organism evidence="5 6">
    <name type="scientific">Paenibacillus sediminis</name>
    <dbReference type="NCBI Taxonomy" id="664909"/>
    <lineage>
        <taxon>Bacteria</taxon>
        <taxon>Bacillati</taxon>
        <taxon>Bacillota</taxon>
        <taxon>Bacilli</taxon>
        <taxon>Bacillales</taxon>
        <taxon>Paenibacillaceae</taxon>
        <taxon>Paenibacillus</taxon>
    </lineage>
</organism>
<dbReference type="Proteomes" id="UP001519273">
    <property type="component" value="Unassembled WGS sequence"/>
</dbReference>
<dbReference type="PANTHER" id="PTHR22911">
    <property type="entry name" value="ACYL-MALONYL CONDENSING ENZYME-RELATED"/>
    <property type="match status" value="1"/>
</dbReference>
<feature type="transmembrane region" description="Helical" evidence="3">
    <location>
        <begin position="126"/>
        <end position="143"/>
    </location>
</feature>
<feature type="transmembrane region" description="Helical" evidence="3">
    <location>
        <begin position="69"/>
        <end position="94"/>
    </location>
</feature>
<feature type="transmembrane region" description="Helical" evidence="3">
    <location>
        <begin position="149"/>
        <end position="167"/>
    </location>
</feature>
<feature type="transmembrane region" description="Helical" evidence="3">
    <location>
        <begin position="39"/>
        <end position="57"/>
    </location>
</feature>
<comment type="similarity">
    <text evidence="2">Belongs to the EamA transporter family.</text>
</comment>
<evidence type="ECO:0000259" key="4">
    <source>
        <dbReference type="Pfam" id="PF00892"/>
    </source>
</evidence>
<comment type="subcellular location">
    <subcellularLocation>
        <location evidence="1">Endomembrane system</location>
        <topology evidence="1">Multi-pass membrane protein</topology>
    </subcellularLocation>
</comment>
<sequence>MGNSQKGTYMVLISAAGFGLMGIFAKYAYKNGVTISTLLSYRFLIAACLFWLTVLLTKQWSRLTTKEMITLMGMGVGGYAVMGTLLFTSFYYISPSLSEILFYSYPAMVCILLRFTSREPITTGKVTVLIFSFIGILLVMGSSSVKSNLLGELLAFGSALVYSIFIVISNRLVKHIPPLICSSYITTSAGISLLLLGLVKGDIHFISGTISWLTLLGVTVFSTYIAIQFFFEGVKRIGSSRAAILSTFEPIVTLFASFLLLHDRLSGKQWLGVSIIVASLLLMEIKQIIPLWTYIRRKVESH</sequence>
<dbReference type="Gene3D" id="1.10.3730.20">
    <property type="match status" value="1"/>
</dbReference>
<feature type="transmembrane region" description="Helical" evidence="3">
    <location>
        <begin position="179"/>
        <end position="198"/>
    </location>
</feature>
<feature type="transmembrane region" description="Helical" evidence="3">
    <location>
        <begin position="100"/>
        <end position="117"/>
    </location>
</feature>
<protein>
    <submittedName>
        <fullName evidence="5">Drug/metabolite transporter (DMT)-like permease</fullName>
    </submittedName>
</protein>
<gene>
    <name evidence="5" type="ORF">J2Z20_001076</name>
</gene>
<feature type="transmembrane region" description="Helical" evidence="3">
    <location>
        <begin position="210"/>
        <end position="231"/>
    </location>
</feature>
<reference evidence="5 6" key="1">
    <citation type="submission" date="2021-03" db="EMBL/GenBank/DDBJ databases">
        <title>Genomic Encyclopedia of Type Strains, Phase IV (KMG-IV): sequencing the most valuable type-strain genomes for metagenomic binning, comparative biology and taxonomic classification.</title>
        <authorList>
            <person name="Goeker M."/>
        </authorList>
    </citation>
    <scope>NUCLEOTIDE SEQUENCE [LARGE SCALE GENOMIC DNA]</scope>
    <source>
        <strain evidence="5 6">DSM 23491</strain>
    </source>
</reference>
<feature type="domain" description="EamA" evidence="4">
    <location>
        <begin position="6"/>
        <end position="140"/>
    </location>
</feature>
<dbReference type="PANTHER" id="PTHR22911:SF137">
    <property type="entry name" value="SOLUTE CARRIER FAMILY 35 MEMBER G2-RELATED"/>
    <property type="match status" value="1"/>
</dbReference>
<evidence type="ECO:0000313" key="6">
    <source>
        <dbReference type="Proteomes" id="UP001519273"/>
    </source>
</evidence>
<dbReference type="SUPFAM" id="SSF103481">
    <property type="entry name" value="Multidrug resistance efflux transporter EmrE"/>
    <property type="match status" value="2"/>
</dbReference>
<keyword evidence="3" id="KW-0472">Membrane</keyword>
<comment type="caution">
    <text evidence="5">The sequence shown here is derived from an EMBL/GenBank/DDBJ whole genome shotgun (WGS) entry which is preliminary data.</text>
</comment>
<evidence type="ECO:0000256" key="2">
    <source>
        <dbReference type="ARBA" id="ARBA00007362"/>
    </source>
</evidence>
<evidence type="ECO:0000313" key="5">
    <source>
        <dbReference type="EMBL" id="MBP1936215.1"/>
    </source>
</evidence>
<keyword evidence="3" id="KW-0812">Transmembrane</keyword>